<feature type="region of interest" description="Disordered" evidence="3">
    <location>
        <begin position="699"/>
        <end position="744"/>
    </location>
</feature>
<evidence type="ECO:0008006" key="8">
    <source>
        <dbReference type="Google" id="ProtNLM"/>
    </source>
</evidence>
<dbReference type="PROSITE" id="PS51886">
    <property type="entry name" value="TLDC"/>
    <property type="match status" value="1"/>
</dbReference>
<dbReference type="InterPro" id="IPR006571">
    <property type="entry name" value="TLDc_dom"/>
</dbReference>
<comment type="caution">
    <text evidence="6">The sequence shown here is derived from an EMBL/GenBank/DDBJ whole genome shotgun (WGS) entry which is preliminary data.</text>
</comment>
<organism evidence="6 7">
    <name type="scientific">Rhynchospora breviuscula</name>
    <dbReference type="NCBI Taxonomy" id="2022672"/>
    <lineage>
        <taxon>Eukaryota</taxon>
        <taxon>Viridiplantae</taxon>
        <taxon>Streptophyta</taxon>
        <taxon>Embryophyta</taxon>
        <taxon>Tracheophyta</taxon>
        <taxon>Spermatophyta</taxon>
        <taxon>Magnoliopsida</taxon>
        <taxon>Liliopsida</taxon>
        <taxon>Poales</taxon>
        <taxon>Cyperaceae</taxon>
        <taxon>Cyperoideae</taxon>
        <taxon>Rhynchosporeae</taxon>
        <taxon>Rhynchospora</taxon>
    </lineage>
</organism>
<feature type="region of interest" description="Disordered" evidence="3">
    <location>
        <begin position="802"/>
        <end position="825"/>
    </location>
</feature>
<keyword evidence="2" id="KW-0862">Zinc</keyword>
<feature type="compositionally biased region" description="Polar residues" evidence="3">
    <location>
        <begin position="1"/>
        <end position="15"/>
    </location>
</feature>
<evidence type="ECO:0000256" key="3">
    <source>
        <dbReference type="SAM" id="MobiDB-lite"/>
    </source>
</evidence>
<evidence type="ECO:0000256" key="1">
    <source>
        <dbReference type="ARBA" id="ARBA00023125"/>
    </source>
</evidence>
<dbReference type="AlphaFoldDB" id="A0A9Q0CGE0"/>
<dbReference type="GO" id="GO:0008270">
    <property type="term" value="F:zinc ion binding"/>
    <property type="evidence" value="ECO:0007669"/>
    <property type="project" value="UniProtKB-KW"/>
</dbReference>
<keyword evidence="7" id="KW-1185">Reference proteome</keyword>
<evidence type="ECO:0000259" key="5">
    <source>
        <dbReference type="PROSITE" id="PS51886"/>
    </source>
</evidence>
<dbReference type="Proteomes" id="UP001151287">
    <property type="component" value="Unassembled WGS sequence"/>
</dbReference>
<gene>
    <name evidence="6" type="ORF">LUZ63_009945</name>
</gene>
<feature type="zinc finger region" description="C3H1-type" evidence="2">
    <location>
        <begin position="1009"/>
        <end position="1037"/>
    </location>
</feature>
<evidence type="ECO:0000313" key="7">
    <source>
        <dbReference type="Proteomes" id="UP001151287"/>
    </source>
</evidence>
<keyword evidence="2" id="KW-0863">Zinc-finger</keyword>
<evidence type="ECO:0000259" key="4">
    <source>
        <dbReference type="PROSITE" id="PS50103"/>
    </source>
</evidence>
<dbReference type="PANTHER" id="PTHR33400:SF2">
    <property type="entry name" value="ZINC FINGER CCCH DOMAIN-CONTAINING PROTEIN 6"/>
    <property type="match status" value="1"/>
</dbReference>
<dbReference type="SMART" id="SM00584">
    <property type="entry name" value="TLDc"/>
    <property type="match status" value="1"/>
</dbReference>
<feature type="compositionally biased region" description="Polar residues" evidence="3">
    <location>
        <begin position="712"/>
        <end position="732"/>
    </location>
</feature>
<evidence type="ECO:0000313" key="6">
    <source>
        <dbReference type="EMBL" id="KAJ1693247.1"/>
    </source>
</evidence>
<protein>
    <recommendedName>
        <fullName evidence="8">C3H1-type domain-containing protein</fullName>
    </recommendedName>
</protein>
<dbReference type="GO" id="GO:0003677">
    <property type="term" value="F:DNA binding"/>
    <property type="evidence" value="ECO:0007669"/>
    <property type="project" value="UniProtKB-KW"/>
</dbReference>
<feature type="region of interest" description="Disordered" evidence="3">
    <location>
        <begin position="586"/>
        <end position="615"/>
    </location>
</feature>
<name>A0A9Q0CGE0_9POAL</name>
<feature type="region of interest" description="Disordered" evidence="3">
    <location>
        <begin position="1"/>
        <end position="26"/>
    </location>
</feature>
<accession>A0A9Q0CGE0</accession>
<dbReference type="OrthoDB" id="289228at2759"/>
<dbReference type="Pfam" id="PF07534">
    <property type="entry name" value="TLD"/>
    <property type="match status" value="1"/>
</dbReference>
<dbReference type="InterPro" id="IPR000571">
    <property type="entry name" value="Znf_CCCH"/>
</dbReference>
<dbReference type="PANTHER" id="PTHR33400">
    <property type="entry name" value="ZINC FINGER CCCH DOMAIN-CONTAINING PROTEIN 6-RELATED"/>
    <property type="match status" value="1"/>
</dbReference>
<keyword evidence="2" id="KW-0479">Metal-binding</keyword>
<feature type="domain" description="C3H1-type" evidence="4">
    <location>
        <begin position="1009"/>
        <end position="1037"/>
    </location>
</feature>
<proteinExistence type="predicted"/>
<reference evidence="6" key="1">
    <citation type="journal article" date="2022" name="Cell">
        <title>Repeat-based holocentromeres influence genome architecture and karyotype evolution.</title>
        <authorList>
            <person name="Hofstatter P.G."/>
            <person name="Thangavel G."/>
            <person name="Lux T."/>
            <person name="Neumann P."/>
            <person name="Vondrak T."/>
            <person name="Novak P."/>
            <person name="Zhang M."/>
            <person name="Costa L."/>
            <person name="Castellani M."/>
            <person name="Scott A."/>
            <person name="Toegelov H."/>
            <person name="Fuchs J."/>
            <person name="Mata-Sucre Y."/>
            <person name="Dias Y."/>
            <person name="Vanzela A.L.L."/>
            <person name="Huettel B."/>
            <person name="Almeida C.C.S."/>
            <person name="Simkova H."/>
            <person name="Souza G."/>
            <person name="Pedrosa-Harand A."/>
            <person name="Macas J."/>
            <person name="Mayer K.F.X."/>
            <person name="Houben A."/>
            <person name="Marques A."/>
        </authorList>
    </citation>
    <scope>NUCLEOTIDE SEQUENCE</scope>
    <source>
        <strain evidence="6">RhyBre1mFocal</strain>
    </source>
</reference>
<dbReference type="EMBL" id="JAMQYH010000003">
    <property type="protein sequence ID" value="KAJ1693247.1"/>
    <property type="molecule type" value="Genomic_DNA"/>
</dbReference>
<keyword evidence="1" id="KW-0238">DNA-binding</keyword>
<evidence type="ECO:0000256" key="2">
    <source>
        <dbReference type="PROSITE-ProRule" id="PRU00723"/>
    </source>
</evidence>
<feature type="domain" description="TLDc" evidence="5">
    <location>
        <begin position="291"/>
        <end position="486"/>
    </location>
</feature>
<sequence length="1059" mass="115256">MGASSSSDHGPTQSPEQQEEESLAASTGSLPYLRASFSKLSSPDSTTIPLSSLQEALSINISNFKSESELLQVPEKFSELLSHLGSCITSLFFKTTNEGMTWVDFLRGFNRCCVTAPVSQSLNIHYQLFSAMCHEAGIDTKLEFDLCEDGTGKVTGSLVPTQLVMFLWMCWVLMYSARVPRQLKDEKGILVLPDVSHLCNSALVSTGLVRDDGDILKVDFSADDKEIPVQKLQSWVLSTLVGISHSLSQYMQQKIQLCATSEENAGESAPVSDSITENYDTNLLTRGRAWAVSLSLRGASRDQLMNASFIGMDNDDLLYRSSLHGKGLSRFWSNVEGYNGPILLLISASLSNSSGADNRITSTKWIIGVLTEQGFENRDTYFGSSAYLFAVDPIFRAFPPSGKERNYVYCHLHPTVRVYQANPKPIGLAFGGSLGNERISLDEDFAKVVVRHHAVDKTYQPGPLFPSQGFLPSEAEIFEVEVWGLGGESAKRQQDVFKKRENIFTEQRRKVDLKTFGNWEDSPEKMMMDMFESVDSMVEIGRKRRLKRVSWAPGANLCQVKLFLSEDAPSQCGRGASQDHLQAKDAWTTPTSSGPAYDDSSLPPGFESIHNQTNPKTDISKIPVIRWKCPPKIVLNPEWYVVSGQESQEIAKQNQRNFGVLEAIYPRQSTIPPNPSVSAEAQEFCQDDSLTRLVPLTAVEDDDPSDTYDYQPVQSEPSLIPSHQSSSVQCPTITPPAQAPSSSASGSAALADVSVLLSRLGAHADVAAATAAAITALTSTSQGNLIDQDLLIKILSDPSQIEKLLPDNRNPNPRPPQPTTSGMAMSAPIPPAARPPLHSAHLFNSVSDPNPRPTRPMVPATASVSLPPLPSPPLHHNVPLFNSTRNTDANSRQPPPVVTNAIPAPLPPIPPPPRPHIIPSFSTARPSISSPVAPPLPLPPPPQMVTTTSKPLPSVSQAKDANYYKNLIKQHGGENLGSTNPNVSGTGAGVVQFKGQQRGVMGTCDGTKSKIQKTCAYFNTTRGCRHGDSCLFLHESSIKPEDDRAKKRVKVDSGIVGRI</sequence>
<dbReference type="PROSITE" id="PS50103">
    <property type="entry name" value="ZF_C3H1"/>
    <property type="match status" value="1"/>
</dbReference>